<reference evidence="4 5" key="1">
    <citation type="journal article" date="2016" name="Proc. Natl. Acad. Sci. U.S.A.">
        <title>Comparative genomics of biotechnologically important yeasts.</title>
        <authorList>
            <person name="Riley R."/>
            <person name="Haridas S."/>
            <person name="Wolfe K.H."/>
            <person name="Lopes M.R."/>
            <person name="Hittinger C.T."/>
            <person name="Goeker M."/>
            <person name="Salamov A.A."/>
            <person name="Wisecaver J.H."/>
            <person name="Long T.M."/>
            <person name="Calvey C.H."/>
            <person name="Aerts A.L."/>
            <person name="Barry K.W."/>
            <person name="Choi C."/>
            <person name="Clum A."/>
            <person name="Coughlan A.Y."/>
            <person name="Deshpande S."/>
            <person name="Douglass A.P."/>
            <person name="Hanson S.J."/>
            <person name="Klenk H.-P."/>
            <person name="LaButti K.M."/>
            <person name="Lapidus A."/>
            <person name="Lindquist E.A."/>
            <person name="Lipzen A.M."/>
            <person name="Meier-Kolthoff J.P."/>
            <person name="Ohm R.A."/>
            <person name="Otillar R.P."/>
            <person name="Pangilinan J.L."/>
            <person name="Peng Y."/>
            <person name="Rokas A."/>
            <person name="Rosa C.A."/>
            <person name="Scheuner C."/>
            <person name="Sibirny A.A."/>
            <person name="Slot J.C."/>
            <person name="Stielow J.B."/>
            <person name="Sun H."/>
            <person name="Kurtzman C.P."/>
            <person name="Blackwell M."/>
            <person name="Grigoriev I.V."/>
            <person name="Jeffries T.W."/>
        </authorList>
    </citation>
    <scope>NUCLEOTIDE SEQUENCE [LARGE SCALE GENOMIC DNA]</scope>
    <source>
        <strain evidence="4 5">NRRL Y-11557</strain>
    </source>
</reference>
<dbReference type="InterPro" id="IPR029028">
    <property type="entry name" value="Alpha/beta_knot_MTases"/>
</dbReference>
<feature type="domain" description="tRNA/rRNA methyltransferase SpoU type" evidence="3">
    <location>
        <begin position="1340"/>
        <end position="1482"/>
    </location>
</feature>
<dbReference type="GO" id="GO:0016423">
    <property type="term" value="F:tRNA (guanine) methyltransferase activity"/>
    <property type="evidence" value="ECO:0007669"/>
    <property type="project" value="InterPro"/>
</dbReference>
<dbReference type="SUPFAM" id="SSF75217">
    <property type="entry name" value="alpha/beta knot"/>
    <property type="match status" value="1"/>
</dbReference>
<dbReference type="PANTHER" id="PTHR12029:SF11">
    <property type="entry name" value="METHYLTRANSFERASE TARBP1-RELATED"/>
    <property type="match status" value="1"/>
</dbReference>
<dbReference type="Proteomes" id="UP000094385">
    <property type="component" value="Unassembled WGS sequence"/>
</dbReference>
<dbReference type="InterPro" id="IPR044748">
    <property type="entry name" value="Trm3/TARBP1_C"/>
</dbReference>
<name>A0A1E3Q977_LIPST</name>
<dbReference type="EMBL" id="KV454293">
    <property type="protein sequence ID" value="ODQ73557.1"/>
    <property type="molecule type" value="Genomic_DNA"/>
</dbReference>
<dbReference type="Pfam" id="PF00588">
    <property type="entry name" value="SpoU_methylase"/>
    <property type="match status" value="1"/>
</dbReference>
<dbReference type="InterPro" id="IPR045330">
    <property type="entry name" value="TRM3/TARBP1"/>
</dbReference>
<evidence type="ECO:0000259" key="3">
    <source>
        <dbReference type="Pfam" id="PF00588"/>
    </source>
</evidence>
<organism evidence="4 5">
    <name type="scientific">Lipomyces starkeyi NRRL Y-11557</name>
    <dbReference type="NCBI Taxonomy" id="675824"/>
    <lineage>
        <taxon>Eukaryota</taxon>
        <taxon>Fungi</taxon>
        <taxon>Dikarya</taxon>
        <taxon>Ascomycota</taxon>
        <taxon>Saccharomycotina</taxon>
        <taxon>Lipomycetes</taxon>
        <taxon>Lipomycetales</taxon>
        <taxon>Lipomycetaceae</taxon>
        <taxon>Lipomyces</taxon>
    </lineage>
</organism>
<dbReference type="GO" id="GO:0003723">
    <property type="term" value="F:RNA binding"/>
    <property type="evidence" value="ECO:0007669"/>
    <property type="project" value="InterPro"/>
</dbReference>
<dbReference type="SUPFAM" id="SSF48371">
    <property type="entry name" value="ARM repeat"/>
    <property type="match status" value="1"/>
</dbReference>
<dbReference type="CDD" id="cd18091">
    <property type="entry name" value="SpoU-like_TRM3-like"/>
    <property type="match status" value="1"/>
</dbReference>
<dbReference type="GO" id="GO:0030488">
    <property type="term" value="P:tRNA methylation"/>
    <property type="evidence" value="ECO:0007669"/>
    <property type="project" value="InterPro"/>
</dbReference>
<dbReference type="InterPro" id="IPR029026">
    <property type="entry name" value="tRNA_m1G_MTases_N"/>
</dbReference>
<evidence type="ECO:0000256" key="2">
    <source>
        <dbReference type="ARBA" id="ARBA00022679"/>
    </source>
</evidence>
<evidence type="ECO:0000313" key="5">
    <source>
        <dbReference type="Proteomes" id="UP000094385"/>
    </source>
</evidence>
<keyword evidence="2" id="KW-0808">Transferase</keyword>
<evidence type="ECO:0000256" key="1">
    <source>
        <dbReference type="ARBA" id="ARBA00022603"/>
    </source>
</evidence>
<protein>
    <recommendedName>
        <fullName evidence="3">tRNA/rRNA methyltransferase SpoU type domain-containing protein</fullName>
    </recommendedName>
</protein>
<dbReference type="PANTHER" id="PTHR12029">
    <property type="entry name" value="RNA METHYLTRANSFERASE"/>
    <property type="match status" value="1"/>
</dbReference>
<dbReference type="InterPro" id="IPR001537">
    <property type="entry name" value="SpoU_MeTrfase"/>
</dbReference>
<gene>
    <name evidence="4" type="ORF">LIPSTDRAFT_2782</name>
</gene>
<dbReference type="Gene3D" id="3.40.1280.10">
    <property type="match status" value="1"/>
</dbReference>
<dbReference type="FunFam" id="3.40.1280.10:FF:000022">
    <property type="entry name" value="Trm3p"/>
    <property type="match status" value="1"/>
</dbReference>
<proteinExistence type="predicted"/>
<dbReference type="InterPro" id="IPR016024">
    <property type="entry name" value="ARM-type_fold"/>
</dbReference>
<dbReference type="STRING" id="675824.A0A1E3Q977"/>
<keyword evidence="5" id="KW-1185">Reference proteome</keyword>
<sequence>MTNQCGFQQDALKLLVDRLDEESRARLANDLSENLVTADRARVDAVLGLLSETNIHAQTQGSPEANKLFAQTYTRLQEYSVSLIFGAAEGYVTAKKICEAVQEQVGTNVINKCRDALVRQARAARTALVTEDISFQPSAQRFVDEILGSLDTDVEDDLPDADVVPIFEFLTTLYEVPRHAKVPQFAAIADISRLGFIFQATIDPTIARAANKFLLTSHILDTLLRSVSANAVWLGLSTHLDLHTTTSLYFWSAVVETGYMQSDNGQAFINRPGYWLTLAQHLVSGSPERRKLCLYILERSVNSVGIDINFPGYVPIPPNFVWLDTGLTYKNRIFTFSITQRQQLIILWSKFITLVEITAIDTSAHQTRAAIPDIQLLLQPSSPSAPIIPPLWPSCLLKMGLAASLSSVRVEIAKFLFGLGVSRLKVFESEYGILTDAFLPFIAQASFFTIEKHKNGRDVCLHGNDVSEFIERVVLAFDKPVELVESILSSMVDGEKKAFEAYIVYVVRGIWAAVKRRGDVCFSGKTCKLLVRVCRDIKYESRVLQSCAVGYVINILKTVTEVEAADVVGGILKCRVDFEADADGIVEWASKLDKKDEVKEYIKQEIKKFVLSKDETLDVGKNGLRGYRALEAKLSELRALISVFLKITGELDSLLAFLQSYLSGYDQTMLVYGEFMKFPLEPKLKLEVDLAVGAYLTLVSTFVNDHNFKTLSSAFSGIPIVQPTYNFSESQAETLYRGLIAQFENDSYVGAVLGDVAVAVQFLERLSRLQPSPVLSWLPKLVGKFAEVLENAGSFDSGNVHENRDKLQLLEFLALEIFNSTRAGMARKKMPVDFSPLVKAIQNIIPKAHNPTLLSLYCEFLSDIVPNLSEETFNHWQIFDLLMQIWMYVTDQNLSVARHSASTTLIELLFHPVVLNYSTGRPEKFERLEEVAHALVPMGYARRRVLPIFAKCLHTFQHDHCDNFNKNTWIASVLVEIYCFQQNSANVFLIDEAVLVTTRADGIEVTLSETGIRESSSRAHVALMLANLQGNNSSSFGEVALSAIIASPPSLFTSTTGDAASEAHRVSLSELLLLIDRYIPAPDRAKLLDMIQETLKVEFSPAVRTAFEWILARAIYVLNSDIDDKHLWIPLSNSEDKPRYLASLLTVAVITSRTAFAHHNKQRGIELLGKITPILLAFATTNRAVLRHTATSLLLGLKQYLRVPNVSQELEDTVNLLEAHVLSSPTFGNFSYGDSVLWSLFEDYNLVSICGGVAARSNEQASNFRRRLVYEDFMEAIIADKTRDYAPVQVGQPFTVSSTTDYKNKIASNGTAAMQAIALQTKSNTRVPTPRPVRTTKGQLIILASLVDKAPNLGGICRLADVLGAELLCIPDMNMVRNREFQAVAVTADKWMPMKEVVEGDIPSYLHDCKRKGYSIWGVEQTDGSVLLNNELKFPKKMVLVLGKEKEGIPPQLLRELDCAVEIKQVGVVRSMNIQTATAVIVNAYAVQHC</sequence>
<keyword evidence="1" id="KW-0489">Methyltransferase</keyword>
<accession>A0A1E3Q977</accession>
<dbReference type="OrthoDB" id="241340at2759"/>
<evidence type="ECO:0000313" key="4">
    <source>
        <dbReference type="EMBL" id="ODQ73557.1"/>
    </source>
</evidence>